<keyword evidence="2 8" id="KW-0808">Transferase</keyword>
<dbReference type="InterPro" id="IPR027417">
    <property type="entry name" value="P-loop_NTPase"/>
</dbReference>
<comment type="subcellular location">
    <subcellularLocation>
        <location evidence="8">Cytoplasm</location>
    </subcellularLocation>
</comment>
<keyword evidence="8" id="KW-0963">Cytoplasm</keyword>
<dbReference type="EC" id="2.7.4.25" evidence="8"/>
<evidence type="ECO:0000256" key="2">
    <source>
        <dbReference type="ARBA" id="ARBA00022679"/>
    </source>
</evidence>
<evidence type="ECO:0000256" key="5">
    <source>
        <dbReference type="ARBA" id="ARBA00022840"/>
    </source>
</evidence>
<dbReference type="InterPro" id="IPR003136">
    <property type="entry name" value="Cytidylate_kin"/>
</dbReference>
<keyword evidence="5 8" id="KW-0067">ATP-binding</keyword>
<reference evidence="10" key="1">
    <citation type="submission" date="2020-08" db="EMBL/GenBank/DDBJ databases">
        <title>Genome public.</title>
        <authorList>
            <person name="Liu C."/>
            <person name="Sun Q."/>
        </authorList>
    </citation>
    <scope>NUCLEOTIDE SEQUENCE</scope>
    <source>
        <strain evidence="10">NSJ-64</strain>
    </source>
</reference>
<feature type="domain" description="Cytidylate kinase" evidence="9">
    <location>
        <begin position="4"/>
        <end position="216"/>
    </location>
</feature>
<feature type="binding site" evidence="8">
    <location>
        <begin position="8"/>
        <end position="16"/>
    </location>
    <ligand>
        <name>ATP</name>
        <dbReference type="ChEBI" id="CHEBI:30616"/>
    </ligand>
</feature>
<dbReference type="NCBIfam" id="TIGR00017">
    <property type="entry name" value="cmk"/>
    <property type="match status" value="1"/>
</dbReference>
<evidence type="ECO:0000313" key="10">
    <source>
        <dbReference type="EMBL" id="MBC8584994.1"/>
    </source>
</evidence>
<dbReference type="PANTHER" id="PTHR21299:SF2">
    <property type="entry name" value="CYTIDYLATE KINASE"/>
    <property type="match status" value="1"/>
</dbReference>
<dbReference type="EMBL" id="JACRTD010000003">
    <property type="protein sequence ID" value="MBC8584994.1"/>
    <property type="molecule type" value="Genomic_DNA"/>
</dbReference>
<dbReference type="PANTHER" id="PTHR21299">
    <property type="entry name" value="CYTIDYLATE KINASE/PANTOATE-BETA-ALANINE LIGASE"/>
    <property type="match status" value="1"/>
</dbReference>
<dbReference type="GO" id="GO:0005524">
    <property type="term" value="F:ATP binding"/>
    <property type="evidence" value="ECO:0007669"/>
    <property type="project" value="UniProtKB-UniRule"/>
</dbReference>
<evidence type="ECO:0000256" key="3">
    <source>
        <dbReference type="ARBA" id="ARBA00022741"/>
    </source>
</evidence>
<dbReference type="Pfam" id="PF02224">
    <property type="entry name" value="Cytidylate_kin"/>
    <property type="match status" value="1"/>
</dbReference>
<evidence type="ECO:0000256" key="4">
    <source>
        <dbReference type="ARBA" id="ARBA00022777"/>
    </source>
</evidence>
<dbReference type="RefSeq" id="WP_262394777.1">
    <property type="nucleotide sequence ID" value="NZ_JACRTD010000003.1"/>
</dbReference>
<organism evidence="10 11">
    <name type="scientific">Youxingia wuxianensis</name>
    <dbReference type="NCBI Taxonomy" id="2763678"/>
    <lineage>
        <taxon>Bacteria</taxon>
        <taxon>Bacillati</taxon>
        <taxon>Bacillota</taxon>
        <taxon>Clostridia</taxon>
        <taxon>Eubacteriales</taxon>
        <taxon>Oscillospiraceae</taxon>
        <taxon>Youxingia</taxon>
    </lineage>
</organism>
<evidence type="ECO:0000259" key="9">
    <source>
        <dbReference type="Pfam" id="PF02224"/>
    </source>
</evidence>
<keyword evidence="11" id="KW-1185">Reference proteome</keyword>
<dbReference type="AlphaFoldDB" id="A0A926ERE9"/>
<protein>
    <recommendedName>
        <fullName evidence="8">Cytidylate kinase</fullName>
        <shortName evidence="8">CK</shortName>
        <ecNumber evidence="8">2.7.4.25</ecNumber>
    </recommendedName>
    <alternativeName>
        <fullName evidence="8">Cytidine monophosphate kinase</fullName>
        <shortName evidence="8">CMP kinase</shortName>
    </alternativeName>
</protein>
<evidence type="ECO:0000313" key="11">
    <source>
        <dbReference type="Proteomes" id="UP000623678"/>
    </source>
</evidence>
<dbReference type="Gene3D" id="3.40.50.300">
    <property type="entry name" value="P-loop containing nucleotide triphosphate hydrolases"/>
    <property type="match status" value="1"/>
</dbReference>
<comment type="catalytic activity">
    <reaction evidence="6 8">
        <text>dCMP + ATP = dCDP + ADP</text>
        <dbReference type="Rhea" id="RHEA:25094"/>
        <dbReference type="ChEBI" id="CHEBI:30616"/>
        <dbReference type="ChEBI" id="CHEBI:57566"/>
        <dbReference type="ChEBI" id="CHEBI:58593"/>
        <dbReference type="ChEBI" id="CHEBI:456216"/>
        <dbReference type="EC" id="2.7.4.25"/>
    </reaction>
</comment>
<dbReference type="GO" id="GO:0005829">
    <property type="term" value="C:cytosol"/>
    <property type="evidence" value="ECO:0007669"/>
    <property type="project" value="TreeGrafter"/>
</dbReference>
<keyword evidence="4 8" id="KW-0418">Kinase</keyword>
<evidence type="ECO:0000256" key="6">
    <source>
        <dbReference type="ARBA" id="ARBA00047615"/>
    </source>
</evidence>
<dbReference type="HAMAP" id="MF_00238">
    <property type="entry name" value="Cytidyl_kinase_type1"/>
    <property type="match status" value="1"/>
</dbReference>
<name>A0A926ERE9_9FIRM</name>
<dbReference type="CDD" id="cd02020">
    <property type="entry name" value="CMPK"/>
    <property type="match status" value="1"/>
</dbReference>
<comment type="catalytic activity">
    <reaction evidence="7 8">
        <text>CMP + ATP = CDP + ADP</text>
        <dbReference type="Rhea" id="RHEA:11600"/>
        <dbReference type="ChEBI" id="CHEBI:30616"/>
        <dbReference type="ChEBI" id="CHEBI:58069"/>
        <dbReference type="ChEBI" id="CHEBI:60377"/>
        <dbReference type="ChEBI" id="CHEBI:456216"/>
        <dbReference type="EC" id="2.7.4.25"/>
    </reaction>
</comment>
<keyword evidence="3 8" id="KW-0547">Nucleotide-binding</keyword>
<comment type="caution">
    <text evidence="10">The sequence shown here is derived from an EMBL/GenBank/DDBJ whole genome shotgun (WGS) entry which is preliminary data.</text>
</comment>
<dbReference type="SUPFAM" id="SSF52540">
    <property type="entry name" value="P-loop containing nucleoside triphosphate hydrolases"/>
    <property type="match status" value="1"/>
</dbReference>
<dbReference type="InterPro" id="IPR011994">
    <property type="entry name" value="Cytidylate_kinase_dom"/>
</dbReference>
<comment type="similarity">
    <text evidence="1 8">Belongs to the cytidylate kinase family. Type 1 subfamily.</text>
</comment>
<evidence type="ECO:0000256" key="1">
    <source>
        <dbReference type="ARBA" id="ARBA00009427"/>
    </source>
</evidence>
<evidence type="ECO:0000256" key="8">
    <source>
        <dbReference type="HAMAP-Rule" id="MF_00238"/>
    </source>
</evidence>
<gene>
    <name evidence="8" type="primary">cmk</name>
    <name evidence="10" type="ORF">H8705_05295</name>
</gene>
<sequence>MVSIAIDGPAGAGKSTIAKHLAKKFGYIYVDTGALYRAIGLYAYEKGKNTASEQEVVPLLEEIEVKLAFVQGEQRVFLGERDVSQAIRQPEISMAASNVSAIPKVREFLFDLQRDIAKQNNVVMDGRDIGTVVLPDAQVKIFLTATPQDRARRRYEELIQKGHKVDYDQLLEEVIQRDYNDSNRAIAPLRQAKDATLLDTTNFTLEQAVQAMTELVEGKLKDVL</sequence>
<dbReference type="GO" id="GO:0015949">
    <property type="term" value="P:nucleobase-containing small molecule interconversion"/>
    <property type="evidence" value="ECO:0007669"/>
    <property type="project" value="TreeGrafter"/>
</dbReference>
<accession>A0A926ERE9</accession>
<dbReference type="GO" id="GO:0036431">
    <property type="term" value="F:dCMP kinase activity"/>
    <property type="evidence" value="ECO:0007669"/>
    <property type="project" value="InterPro"/>
</dbReference>
<proteinExistence type="inferred from homology"/>
<dbReference type="Proteomes" id="UP000623678">
    <property type="component" value="Unassembled WGS sequence"/>
</dbReference>
<dbReference type="GO" id="GO:0006220">
    <property type="term" value="P:pyrimidine nucleotide metabolic process"/>
    <property type="evidence" value="ECO:0007669"/>
    <property type="project" value="UniProtKB-UniRule"/>
</dbReference>
<evidence type="ECO:0000256" key="7">
    <source>
        <dbReference type="ARBA" id="ARBA00048478"/>
    </source>
</evidence>